<dbReference type="NCBIfam" id="TIGR00756">
    <property type="entry name" value="PPR"/>
    <property type="match status" value="2"/>
</dbReference>
<feature type="repeat" description="PPR" evidence="3">
    <location>
        <begin position="121"/>
        <end position="156"/>
    </location>
</feature>
<feature type="repeat" description="PPR" evidence="3">
    <location>
        <begin position="86"/>
        <end position="120"/>
    </location>
</feature>
<dbReference type="InterPro" id="IPR011990">
    <property type="entry name" value="TPR-like_helical_dom_sf"/>
</dbReference>
<comment type="similarity">
    <text evidence="1">Belongs to the PPR family. P subfamily.</text>
</comment>
<evidence type="ECO:0000256" key="2">
    <source>
        <dbReference type="ARBA" id="ARBA00022737"/>
    </source>
</evidence>
<evidence type="ECO:0000256" key="3">
    <source>
        <dbReference type="PROSITE-ProRule" id="PRU00708"/>
    </source>
</evidence>
<dbReference type="AlphaFoldDB" id="A0A835QID0"/>
<proteinExistence type="inferred from homology"/>
<dbReference type="Proteomes" id="UP000639772">
    <property type="component" value="Unassembled WGS sequence"/>
</dbReference>
<evidence type="ECO:0008006" key="6">
    <source>
        <dbReference type="Google" id="ProtNLM"/>
    </source>
</evidence>
<name>A0A835QID0_VANPL</name>
<dbReference type="EMBL" id="JADCNM010000008">
    <property type="protein sequence ID" value="KAG0472033.1"/>
    <property type="molecule type" value="Genomic_DNA"/>
</dbReference>
<evidence type="ECO:0000313" key="5">
    <source>
        <dbReference type="Proteomes" id="UP000639772"/>
    </source>
</evidence>
<dbReference type="OrthoDB" id="185373at2759"/>
<organism evidence="4 5">
    <name type="scientific">Vanilla planifolia</name>
    <name type="common">Vanilla</name>
    <dbReference type="NCBI Taxonomy" id="51239"/>
    <lineage>
        <taxon>Eukaryota</taxon>
        <taxon>Viridiplantae</taxon>
        <taxon>Streptophyta</taxon>
        <taxon>Embryophyta</taxon>
        <taxon>Tracheophyta</taxon>
        <taxon>Spermatophyta</taxon>
        <taxon>Magnoliopsida</taxon>
        <taxon>Liliopsida</taxon>
        <taxon>Asparagales</taxon>
        <taxon>Orchidaceae</taxon>
        <taxon>Vanilloideae</taxon>
        <taxon>Vanilleae</taxon>
        <taxon>Vanilla</taxon>
    </lineage>
</organism>
<keyword evidence="2" id="KW-0677">Repeat</keyword>
<evidence type="ECO:0000256" key="1">
    <source>
        <dbReference type="ARBA" id="ARBA00007626"/>
    </source>
</evidence>
<dbReference type="Gene3D" id="1.25.40.10">
    <property type="entry name" value="Tetratricopeptide repeat domain"/>
    <property type="match status" value="1"/>
</dbReference>
<protein>
    <recommendedName>
        <fullName evidence="6">Pentatricopeptide repeat-containing protein</fullName>
    </recommendedName>
</protein>
<sequence length="160" mass="18145">MALVFDLMQKQIVKRNTTTFLTIFKALNVREGLRTSPFALKRMKEAGFVLNAFSYNGLIHYLLQSGFHKEALQVYKRMISEGIIPSLKTYSALMVASGKRRNADLVMELLTEMEGVGLKPNVFTFNICIKILGKTGGKHEKAQELFWKMKSSDHKPDRGS</sequence>
<dbReference type="Pfam" id="PF13812">
    <property type="entry name" value="PPR_3"/>
    <property type="match status" value="1"/>
</dbReference>
<dbReference type="PANTHER" id="PTHR47447:SF17">
    <property type="entry name" value="OS12G0638900 PROTEIN"/>
    <property type="match status" value="1"/>
</dbReference>
<comment type="caution">
    <text evidence="4">The sequence shown here is derived from an EMBL/GenBank/DDBJ whole genome shotgun (WGS) entry which is preliminary data.</text>
</comment>
<feature type="repeat" description="PPR" evidence="3">
    <location>
        <begin position="51"/>
        <end position="85"/>
    </location>
</feature>
<dbReference type="PROSITE" id="PS51375">
    <property type="entry name" value="PPR"/>
    <property type="match status" value="3"/>
</dbReference>
<accession>A0A835QID0</accession>
<dbReference type="PANTHER" id="PTHR47447">
    <property type="entry name" value="OS03G0856100 PROTEIN"/>
    <property type="match status" value="1"/>
</dbReference>
<dbReference type="InterPro" id="IPR002885">
    <property type="entry name" value="PPR_rpt"/>
</dbReference>
<dbReference type="Pfam" id="PF13041">
    <property type="entry name" value="PPR_2"/>
    <property type="match status" value="1"/>
</dbReference>
<evidence type="ECO:0000313" key="4">
    <source>
        <dbReference type="EMBL" id="KAG0472033.1"/>
    </source>
</evidence>
<reference evidence="4 5" key="1">
    <citation type="journal article" date="2020" name="Nat. Food">
        <title>A phased Vanilla planifolia genome enables genetic improvement of flavour and production.</title>
        <authorList>
            <person name="Hasing T."/>
            <person name="Tang H."/>
            <person name="Brym M."/>
            <person name="Khazi F."/>
            <person name="Huang T."/>
            <person name="Chambers A.H."/>
        </authorList>
    </citation>
    <scope>NUCLEOTIDE SEQUENCE [LARGE SCALE GENOMIC DNA]</scope>
    <source>
        <tissue evidence="4">Leaf</tissue>
    </source>
</reference>
<gene>
    <name evidence="4" type="ORF">HPP92_016579</name>
</gene>